<dbReference type="KEGG" id="cci:CC1G_09505"/>
<dbReference type="GO" id="GO:0017056">
    <property type="term" value="F:structural constituent of nuclear pore"/>
    <property type="evidence" value="ECO:0007669"/>
    <property type="project" value="TreeGrafter"/>
</dbReference>
<dbReference type="GO" id="GO:0006607">
    <property type="term" value="P:NLS-bearing protein import into nucleus"/>
    <property type="evidence" value="ECO:0007669"/>
    <property type="project" value="TreeGrafter"/>
</dbReference>
<keyword evidence="3" id="KW-0653">Protein transport</keyword>
<dbReference type="InParanoid" id="A8P0S5"/>
<sequence length="561" mass="57682">MSLFGGGSAFGSTNTGGGLFGQQQQQQQPQQQQPSLFGNTGGTGTTAPLQAQPTQPAFGASTTTGTSGGGLFGSTNASTNTGGGLFGNTGQQNTNTGTGTTGGLFGNTSTTGTGTGGGLFGNTNTNQQQGTTGGGLFGNTNTNQQQGTTGGGLFGNTNANQQQQQQPATGGGLFGSTTTQQPATGGGLFGNTQQQQQNTGGGLFGKPAGGGLFGSTSTTTNTGGGLFGNTQQQQQQQQQQQPQQQQGFGGLFGQSTNTGAGTGSLFGNKSTLGTSALGQPGATGTGTGGLLGTSTLGTSSLLPSRSGLGMGGSVLSPSNGTTMESKIEAIYNAWNPASPLCRFQHPFYNLVNPNEVGLYGRPPNVLNDAVWEKAVQGNPDPKCFVPVVAIGFDDLRERVDGQSKKATEQSQMLSDLKQRLAALSTKHDVSNVSRLQRASVQQAQITHRLLKLIQHLHLLIPAVRSSSIRPEEEQLRGKLEEVEDEGKNVGGGEWAVVDEEGMAQIVQVLKEQQIGLAHLTNILQKNQKDVAIVLGQSNSDDLQDGESLWSSTSTLRASALR</sequence>
<dbReference type="Proteomes" id="UP000001861">
    <property type="component" value="Unassembled WGS sequence"/>
</dbReference>
<dbReference type="Pfam" id="PF13634">
    <property type="entry name" value="Nucleoporin_FG"/>
    <property type="match status" value="3"/>
</dbReference>
<dbReference type="PANTHER" id="PTHR13000:SF0">
    <property type="entry name" value="NUCLEOPORIN P54"/>
    <property type="match status" value="1"/>
</dbReference>
<dbReference type="EMBL" id="AACS02000006">
    <property type="protein sequence ID" value="EAU83836.1"/>
    <property type="molecule type" value="Genomic_DNA"/>
</dbReference>
<dbReference type="GO" id="GO:0006999">
    <property type="term" value="P:nuclear pore organization"/>
    <property type="evidence" value="ECO:0007669"/>
    <property type="project" value="TreeGrafter"/>
</dbReference>
<evidence type="ECO:0000313" key="7">
    <source>
        <dbReference type="EMBL" id="EAU83836.1"/>
    </source>
</evidence>
<dbReference type="GO" id="GO:0044613">
    <property type="term" value="C:nuclear pore central transport channel"/>
    <property type="evidence" value="ECO:0007669"/>
    <property type="project" value="TreeGrafter"/>
</dbReference>
<reference evidence="7 8" key="1">
    <citation type="journal article" date="2010" name="Proc. Natl. Acad. Sci. U.S.A.">
        <title>Insights into evolution of multicellular fungi from the assembled chromosomes of the mushroom Coprinopsis cinerea (Coprinus cinereus).</title>
        <authorList>
            <person name="Stajich J.E."/>
            <person name="Wilke S.K."/>
            <person name="Ahren D."/>
            <person name="Au C.H."/>
            <person name="Birren B.W."/>
            <person name="Borodovsky M."/>
            <person name="Burns C."/>
            <person name="Canback B."/>
            <person name="Casselton L.A."/>
            <person name="Cheng C.K."/>
            <person name="Deng J."/>
            <person name="Dietrich F.S."/>
            <person name="Fargo D.C."/>
            <person name="Farman M.L."/>
            <person name="Gathman A.C."/>
            <person name="Goldberg J."/>
            <person name="Guigo R."/>
            <person name="Hoegger P.J."/>
            <person name="Hooker J.B."/>
            <person name="Huggins A."/>
            <person name="James T.Y."/>
            <person name="Kamada T."/>
            <person name="Kilaru S."/>
            <person name="Kodira C."/>
            <person name="Kues U."/>
            <person name="Kupfer D."/>
            <person name="Kwan H.S."/>
            <person name="Lomsadze A."/>
            <person name="Li W."/>
            <person name="Lilly W.W."/>
            <person name="Ma L.J."/>
            <person name="Mackey A.J."/>
            <person name="Manning G."/>
            <person name="Martin F."/>
            <person name="Muraguchi H."/>
            <person name="Natvig D.O."/>
            <person name="Palmerini H."/>
            <person name="Ramesh M.A."/>
            <person name="Rehmeyer C.J."/>
            <person name="Roe B.A."/>
            <person name="Shenoy N."/>
            <person name="Stanke M."/>
            <person name="Ter-Hovhannisyan V."/>
            <person name="Tunlid A."/>
            <person name="Velagapudi R."/>
            <person name="Vision T.J."/>
            <person name="Zeng Q."/>
            <person name="Zolan M.E."/>
            <person name="Pukkila P.J."/>
        </authorList>
    </citation>
    <scope>NUCLEOTIDE SEQUENCE [LARGE SCALE GENOMIC DNA]</scope>
    <source>
        <strain evidence="8">Okayama-7 / 130 / ATCC MYA-4618 / FGSC 9003</strain>
    </source>
</reference>
<feature type="compositionally biased region" description="Gly residues" evidence="5">
    <location>
        <begin position="281"/>
        <end position="291"/>
    </location>
</feature>
<proteinExistence type="predicted"/>
<evidence type="ECO:0000256" key="4">
    <source>
        <dbReference type="ARBA" id="ARBA00023242"/>
    </source>
</evidence>
<dbReference type="InterPro" id="IPR025712">
    <property type="entry name" value="Nup54_alpha-helical_dom"/>
</dbReference>
<feature type="domain" description="Nucleoporin Nup54 alpha-helical" evidence="6">
    <location>
        <begin position="362"/>
        <end position="485"/>
    </location>
</feature>
<evidence type="ECO:0000259" key="6">
    <source>
        <dbReference type="Pfam" id="PF13874"/>
    </source>
</evidence>
<dbReference type="PANTHER" id="PTHR13000">
    <property type="entry name" value="NUCLEOPORIN P54"/>
    <property type="match status" value="1"/>
</dbReference>
<feature type="compositionally biased region" description="Low complexity" evidence="5">
    <location>
        <begin position="22"/>
        <end position="34"/>
    </location>
</feature>
<dbReference type="OrthoDB" id="6162375at2759"/>
<comment type="subcellular location">
    <subcellularLocation>
        <location evidence="1">Nucleus</location>
        <location evidence="1">Nuclear pore complex</location>
    </subcellularLocation>
</comment>
<feature type="compositionally biased region" description="Low complexity" evidence="5">
    <location>
        <begin position="121"/>
        <end position="130"/>
    </location>
</feature>
<feature type="region of interest" description="Disordered" evidence="5">
    <location>
        <begin position="541"/>
        <end position="561"/>
    </location>
</feature>
<evidence type="ECO:0000313" key="8">
    <source>
        <dbReference type="Proteomes" id="UP000001861"/>
    </source>
</evidence>
<feature type="compositionally biased region" description="Gly residues" evidence="5">
    <location>
        <begin position="199"/>
        <end position="213"/>
    </location>
</feature>
<feature type="compositionally biased region" description="Low complexity" evidence="5">
    <location>
        <begin position="228"/>
        <end position="246"/>
    </location>
</feature>
<dbReference type="STRING" id="240176.A8P0S5"/>
<feature type="compositionally biased region" description="Polar residues" evidence="5">
    <location>
        <begin position="45"/>
        <end position="55"/>
    </location>
</feature>
<keyword evidence="3" id="KW-0509">mRNA transport</keyword>
<dbReference type="InterPro" id="IPR025574">
    <property type="entry name" value="Nucleoporin_FG_rpt"/>
</dbReference>
<keyword evidence="8" id="KW-1185">Reference proteome</keyword>
<keyword evidence="2" id="KW-0813">Transport</keyword>
<dbReference type="VEuPathDB" id="FungiDB:CC1G_09505"/>
<evidence type="ECO:0000256" key="3">
    <source>
        <dbReference type="ARBA" id="ARBA00023132"/>
    </source>
</evidence>
<evidence type="ECO:0000256" key="2">
    <source>
        <dbReference type="ARBA" id="ARBA00022448"/>
    </source>
</evidence>
<keyword evidence="4" id="KW-0539">Nucleus</keyword>
<organism evidence="7 8">
    <name type="scientific">Coprinopsis cinerea (strain Okayama-7 / 130 / ATCC MYA-4618 / FGSC 9003)</name>
    <name type="common">Inky cap fungus</name>
    <name type="synonym">Hormographiella aspergillata</name>
    <dbReference type="NCBI Taxonomy" id="240176"/>
    <lineage>
        <taxon>Eukaryota</taxon>
        <taxon>Fungi</taxon>
        <taxon>Dikarya</taxon>
        <taxon>Basidiomycota</taxon>
        <taxon>Agaricomycotina</taxon>
        <taxon>Agaricomycetes</taxon>
        <taxon>Agaricomycetidae</taxon>
        <taxon>Agaricales</taxon>
        <taxon>Agaricineae</taxon>
        <taxon>Psathyrellaceae</taxon>
        <taxon>Coprinopsis</taxon>
    </lineage>
</organism>
<feature type="compositionally biased region" description="Polar residues" evidence="5">
    <location>
        <begin position="265"/>
        <end position="277"/>
    </location>
</feature>
<feature type="compositionally biased region" description="Low complexity" evidence="5">
    <location>
        <begin position="88"/>
        <end position="98"/>
    </location>
</feature>
<gene>
    <name evidence="7" type="ORF">CC1G_09505</name>
</gene>
<feature type="compositionally biased region" description="Polar residues" evidence="5">
    <location>
        <begin position="548"/>
        <end position="561"/>
    </location>
</feature>
<keyword evidence="3" id="KW-0906">Nuclear pore complex</keyword>
<dbReference type="eggNOG" id="KOG3091">
    <property type="taxonomic scope" value="Eukaryota"/>
</dbReference>
<protein>
    <recommendedName>
        <fullName evidence="6">Nucleoporin Nup54 alpha-helical domain-containing protein</fullName>
    </recommendedName>
</protein>
<dbReference type="GeneID" id="6014519"/>
<evidence type="ECO:0000256" key="1">
    <source>
        <dbReference type="ARBA" id="ARBA00004567"/>
    </source>
</evidence>
<dbReference type="Pfam" id="PF13874">
    <property type="entry name" value="Nup54"/>
    <property type="match status" value="1"/>
</dbReference>
<feature type="compositionally biased region" description="Gly residues" evidence="5">
    <location>
        <begin position="1"/>
        <end position="20"/>
    </location>
</feature>
<dbReference type="OMA" id="NVMKRDT"/>
<dbReference type="RefSeq" id="XP_001837954.1">
    <property type="nucleotide sequence ID" value="XM_001837902.1"/>
</dbReference>
<dbReference type="GO" id="GO:0036228">
    <property type="term" value="P:protein localization to nuclear inner membrane"/>
    <property type="evidence" value="ECO:0007669"/>
    <property type="project" value="TreeGrafter"/>
</dbReference>
<keyword evidence="3" id="KW-0811">Translocation</keyword>
<dbReference type="Gene3D" id="1.20.5.170">
    <property type="match status" value="1"/>
</dbReference>
<dbReference type="AlphaFoldDB" id="A8P0S5"/>
<dbReference type="InterPro" id="IPR024864">
    <property type="entry name" value="Nup54/Nup57/Nup44"/>
</dbReference>
<name>A8P0S5_COPC7</name>
<feature type="compositionally biased region" description="Low complexity" evidence="5">
    <location>
        <begin position="138"/>
        <end position="147"/>
    </location>
</feature>
<feature type="compositionally biased region" description="Low complexity" evidence="5">
    <location>
        <begin position="155"/>
        <end position="166"/>
    </location>
</feature>
<feature type="region of interest" description="Disordered" evidence="5">
    <location>
        <begin position="1"/>
        <end position="296"/>
    </location>
</feature>
<evidence type="ECO:0000256" key="5">
    <source>
        <dbReference type="SAM" id="MobiDB-lite"/>
    </source>
</evidence>
<comment type="caution">
    <text evidence="7">The sequence shown here is derived from an EMBL/GenBank/DDBJ whole genome shotgun (WGS) entry which is preliminary data.</text>
</comment>
<accession>A8P0S5</accession>